<dbReference type="Pfam" id="PF07238">
    <property type="entry name" value="PilZ"/>
    <property type="match status" value="1"/>
</dbReference>
<sequence length="96" mass="10698">MEEKRKYPRTLIDEPAYVSSGGSVMPCVVRNISREGAAIDVDNPAFVPKHFRLVMARNPSIVHECRVAWIQKNRIGLTFTKIVDAAVEQPSSNQGC</sequence>
<reference evidence="2 3" key="1">
    <citation type="submission" date="2014-03" db="EMBL/GenBank/DDBJ databases">
        <title>Bradyrhizobium valentinum sp. nov., isolated from effective nodules of Lupinus mariae-josephae, a lupine endemic of basic-lime soils in Eastern Spain.</title>
        <authorList>
            <person name="Duran D."/>
            <person name="Rey L."/>
            <person name="Navarro A."/>
            <person name="Busquets A."/>
            <person name="Imperial J."/>
            <person name="Ruiz-Argueso T."/>
        </authorList>
    </citation>
    <scope>NUCLEOTIDE SEQUENCE [LARGE SCALE GENOMIC DNA]</scope>
    <source>
        <strain evidence="2 3">PAC68</strain>
    </source>
</reference>
<dbReference type="STRING" id="280332.CQ12_11255"/>
<feature type="domain" description="PilZ" evidence="1">
    <location>
        <begin position="3"/>
        <end position="85"/>
    </location>
</feature>
<dbReference type="InterPro" id="IPR009875">
    <property type="entry name" value="PilZ_domain"/>
</dbReference>
<organism evidence="2 3">
    <name type="scientific">Bradyrhizobium jicamae</name>
    <dbReference type="NCBI Taxonomy" id="280332"/>
    <lineage>
        <taxon>Bacteria</taxon>
        <taxon>Pseudomonadati</taxon>
        <taxon>Pseudomonadota</taxon>
        <taxon>Alphaproteobacteria</taxon>
        <taxon>Hyphomicrobiales</taxon>
        <taxon>Nitrobacteraceae</taxon>
        <taxon>Bradyrhizobium</taxon>
    </lineage>
</organism>
<proteinExistence type="predicted"/>
<dbReference type="RefSeq" id="WP_057833886.1">
    <property type="nucleotide sequence ID" value="NZ_LLXZ01000012.1"/>
</dbReference>
<gene>
    <name evidence="2" type="ORF">CQ12_11255</name>
</gene>
<dbReference type="GO" id="GO:0035438">
    <property type="term" value="F:cyclic-di-GMP binding"/>
    <property type="evidence" value="ECO:0007669"/>
    <property type="project" value="InterPro"/>
</dbReference>
<dbReference type="SUPFAM" id="SSF141371">
    <property type="entry name" value="PilZ domain-like"/>
    <property type="match status" value="1"/>
</dbReference>
<evidence type="ECO:0000259" key="1">
    <source>
        <dbReference type="Pfam" id="PF07238"/>
    </source>
</evidence>
<dbReference type="OrthoDB" id="7409359at2"/>
<accession>A0A0R3M321</accession>
<evidence type="ECO:0000313" key="3">
    <source>
        <dbReference type="Proteomes" id="UP000050863"/>
    </source>
</evidence>
<dbReference type="Gene3D" id="2.40.10.220">
    <property type="entry name" value="predicted glycosyltransferase like domains"/>
    <property type="match status" value="1"/>
</dbReference>
<dbReference type="AlphaFoldDB" id="A0A0R3M321"/>
<protein>
    <submittedName>
        <fullName evidence="2">Pilus assembly protein PilZ</fullName>
    </submittedName>
</protein>
<comment type="caution">
    <text evidence="2">The sequence shown here is derived from an EMBL/GenBank/DDBJ whole genome shotgun (WGS) entry which is preliminary data.</text>
</comment>
<dbReference type="EMBL" id="LLXZ01000012">
    <property type="protein sequence ID" value="KRR14690.1"/>
    <property type="molecule type" value="Genomic_DNA"/>
</dbReference>
<evidence type="ECO:0000313" key="2">
    <source>
        <dbReference type="EMBL" id="KRR14690.1"/>
    </source>
</evidence>
<name>A0A0R3M321_9BRAD</name>
<dbReference type="Proteomes" id="UP000050863">
    <property type="component" value="Unassembled WGS sequence"/>
</dbReference>
<keyword evidence="3" id="KW-1185">Reference proteome</keyword>